<accession>A0ACC6SEY0</accession>
<name>A0ACC6SEY0_9BACI</name>
<reference evidence="1" key="1">
    <citation type="submission" date="2024-03" db="EMBL/GenBank/DDBJ databases">
        <title>Human intestinal bacterial collection.</title>
        <authorList>
            <person name="Pauvert C."/>
            <person name="Hitch T.C.A."/>
            <person name="Clavel T."/>
        </authorList>
    </citation>
    <scope>NUCLEOTIDE SEQUENCE</scope>
    <source>
        <strain evidence="1">CLA-AA-H227</strain>
    </source>
</reference>
<evidence type="ECO:0000313" key="1">
    <source>
        <dbReference type="EMBL" id="MEQ2528426.1"/>
    </source>
</evidence>
<organism evidence="1 2">
    <name type="scientific">Robertmurraya yapensis</name>
    <name type="common">ex Hitch et al 2024</name>
    <dbReference type="NCBI Taxonomy" id="3133160"/>
    <lineage>
        <taxon>Bacteria</taxon>
        <taxon>Bacillati</taxon>
        <taxon>Bacillota</taxon>
        <taxon>Bacilli</taxon>
        <taxon>Bacillales</taxon>
        <taxon>Bacillaceae</taxon>
        <taxon>Robertmurraya</taxon>
    </lineage>
</organism>
<dbReference type="Proteomes" id="UP001439875">
    <property type="component" value="Unassembled WGS sequence"/>
</dbReference>
<proteinExistence type="predicted"/>
<dbReference type="EMBL" id="JBBMEW010000017">
    <property type="protein sequence ID" value="MEQ2528426.1"/>
    <property type="molecule type" value="Genomic_DNA"/>
</dbReference>
<evidence type="ECO:0000313" key="2">
    <source>
        <dbReference type="Proteomes" id="UP001439875"/>
    </source>
</evidence>
<comment type="caution">
    <text evidence="1">The sequence shown here is derived from an EMBL/GenBank/DDBJ whole genome shotgun (WGS) entry which is preliminary data.</text>
</comment>
<protein>
    <submittedName>
        <fullName evidence="1">Uncharacterized protein</fullName>
    </submittedName>
</protein>
<gene>
    <name evidence="1" type="ORF">WMO40_17205</name>
</gene>
<sequence>MSTKNIIFMFSVILNLVLGFIVYHEMTKEDKGPVDVGLSFKEAVRAENYELAKTLISDGHEANISDETLQEINRIMGARTSFHTYEVLEFDNG</sequence>
<keyword evidence="2" id="KW-1185">Reference proteome</keyword>